<gene>
    <name evidence="6" type="primary">LOC109017247</name>
</gene>
<dbReference type="GO" id="GO:0098552">
    <property type="term" value="C:side of membrane"/>
    <property type="evidence" value="ECO:0007669"/>
    <property type="project" value="UniProtKB-KW"/>
</dbReference>
<keyword evidence="3" id="KW-0732">Signal</keyword>
<dbReference type="OrthoDB" id="1928574at2759"/>
<dbReference type="PROSITE" id="PS51257">
    <property type="entry name" value="PROKAR_LIPOPROTEIN"/>
    <property type="match status" value="1"/>
</dbReference>
<dbReference type="InterPro" id="IPR012946">
    <property type="entry name" value="X8"/>
</dbReference>
<dbReference type="PANTHER" id="PTHR31044:SF103">
    <property type="entry name" value="MAJOR POLLEN ALLERGEN OLE E 10-LIKE"/>
    <property type="match status" value="1"/>
</dbReference>
<evidence type="ECO:0000256" key="2">
    <source>
        <dbReference type="ARBA" id="ARBA00022622"/>
    </source>
</evidence>
<dbReference type="FunFam" id="1.20.58.1040:FF:000003">
    <property type="entry name" value="glucan endo-1,3-beta-glucosidase 7"/>
    <property type="match status" value="1"/>
</dbReference>
<evidence type="ECO:0000313" key="6">
    <source>
        <dbReference type="RefSeq" id="XP_035549314.1"/>
    </source>
</evidence>
<dbReference type="Gramene" id="Jr08_10780_p1">
    <property type="protein sequence ID" value="cds.Jr08_10780_p1"/>
    <property type="gene ID" value="Jr08_10780"/>
</dbReference>
<sequence>MKMKIARGTLAIILPLALAFLLSFAACSESRTHVNEKRLQVAFSRSHLKGKKLQPAKADDKEAVLSSDRTEKGSTTNTWCIAKPSTNNDKLLHNVEYSCGEDNVDCHSIQLGGSCFHPNNAVSHASFAMNLFYQDSGKHPWNCDFNGTGLIVSDNPSFGKCQYPA</sequence>
<dbReference type="GO" id="GO:0009506">
    <property type="term" value="C:plasmodesma"/>
    <property type="evidence" value="ECO:0007669"/>
    <property type="project" value="UniProtKB-ARBA"/>
</dbReference>
<keyword evidence="2" id="KW-0325">Glycoprotein</keyword>
<dbReference type="RefSeq" id="XP_035549314.1">
    <property type="nucleotide sequence ID" value="XM_035693421.1"/>
</dbReference>
<keyword evidence="5" id="KW-1185">Reference proteome</keyword>
<dbReference type="PANTHER" id="PTHR31044">
    <property type="entry name" value="BETA-1,3 GLUCANASE"/>
    <property type="match status" value="1"/>
</dbReference>
<name>A0A6P9EP11_JUGRE</name>
<dbReference type="GeneID" id="109017247"/>
<dbReference type="AlphaFoldDB" id="A0A6P9EP11"/>
<evidence type="ECO:0000256" key="4">
    <source>
        <dbReference type="ARBA" id="ARBA00023157"/>
    </source>
</evidence>
<keyword evidence="2" id="KW-0449">Lipoprotein</keyword>
<dbReference type="Proteomes" id="UP000235220">
    <property type="component" value="Chromosome 8"/>
</dbReference>
<dbReference type="SMART" id="SM00768">
    <property type="entry name" value="X8"/>
    <property type="match status" value="1"/>
</dbReference>
<dbReference type="KEGG" id="jre:109017247"/>
<evidence type="ECO:0000313" key="5">
    <source>
        <dbReference type="Proteomes" id="UP000235220"/>
    </source>
</evidence>
<dbReference type="Pfam" id="PF07983">
    <property type="entry name" value="X8"/>
    <property type="match status" value="1"/>
</dbReference>
<keyword evidence="2" id="KW-0472">Membrane</keyword>
<protein>
    <submittedName>
        <fullName evidence="6">Major pollen allergen Ole e 10-like</fullName>
    </submittedName>
</protein>
<dbReference type="Gene3D" id="1.20.58.1040">
    <property type="match status" value="1"/>
</dbReference>
<keyword evidence="2" id="KW-0336">GPI-anchor</keyword>
<dbReference type="Gramene" id="Jr08_10790_p1">
    <property type="protein sequence ID" value="cds.Jr08_10790_p1"/>
    <property type="gene ID" value="Jr08_10790"/>
</dbReference>
<comment type="subcellular location">
    <subcellularLocation>
        <location evidence="1">Cell membrane</location>
        <topology evidence="1">Lipid-anchor</topology>
        <topology evidence="1">GPI-anchor</topology>
    </subcellularLocation>
</comment>
<dbReference type="InterPro" id="IPR044788">
    <property type="entry name" value="X8_dom_prot"/>
</dbReference>
<evidence type="ECO:0000256" key="3">
    <source>
        <dbReference type="ARBA" id="ARBA00022729"/>
    </source>
</evidence>
<reference evidence="6" key="1">
    <citation type="submission" date="2025-08" db="UniProtKB">
        <authorList>
            <consortium name="RefSeq"/>
        </authorList>
    </citation>
    <scope>IDENTIFICATION</scope>
    <source>
        <tissue evidence="6">Leaves</tissue>
    </source>
</reference>
<evidence type="ECO:0000256" key="1">
    <source>
        <dbReference type="ARBA" id="ARBA00004609"/>
    </source>
</evidence>
<proteinExistence type="predicted"/>
<organism evidence="5 6">
    <name type="scientific">Juglans regia</name>
    <name type="common">English walnut</name>
    <dbReference type="NCBI Taxonomy" id="51240"/>
    <lineage>
        <taxon>Eukaryota</taxon>
        <taxon>Viridiplantae</taxon>
        <taxon>Streptophyta</taxon>
        <taxon>Embryophyta</taxon>
        <taxon>Tracheophyta</taxon>
        <taxon>Spermatophyta</taxon>
        <taxon>Magnoliopsida</taxon>
        <taxon>eudicotyledons</taxon>
        <taxon>Gunneridae</taxon>
        <taxon>Pentapetalae</taxon>
        <taxon>rosids</taxon>
        <taxon>fabids</taxon>
        <taxon>Fagales</taxon>
        <taxon>Juglandaceae</taxon>
        <taxon>Juglans</taxon>
    </lineage>
</organism>
<accession>A0A6P9EP11</accession>
<dbReference type="GO" id="GO:0005886">
    <property type="term" value="C:plasma membrane"/>
    <property type="evidence" value="ECO:0007669"/>
    <property type="project" value="UniProtKB-SubCell"/>
</dbReference>
<keyword evidence="4" id="KW-1015">Disulfide bond</keyword>